<gene>
    <name evidence="1" type="ORF">H5410_002577</name>
</gene>
<dbReference type="Proteomes" id="UP000824120">
    <property type="component" value="Chromosome 1"/>
</dbReference>
<sequence>MGFTFTSAFSYHRTKTHQHSSVVNIGNKRDVWRYLALMAISYPMIPPKFIADTLRSSISIGTGASIHLGVLSERRGAGQHFITSNVVVFIILW</sequence>
<organism evidence="1 2">
    <name type="scientific">Solanum commersonii</name>
    <name type="common">Commerson's wild potato</name>
    <name type="synonym">Commerson's nightshade</name>
    <dbReference type="NCBI Taxonomy" id="4109"/>
    <lineage>
        <taxon>Eukaryota</taxon>
        <taxon>Viridiplantae</taxon>
        <taxon>Streptophyta</taxon>
        <taxon>Embryophyta</taxon>
        <taxon>Tracheophyta</taxon>
        <taxon>Spermatophyta</taxon>
        <taxon>Magnoliopsida</taxon>
        <taxon>eudicotyledons</taxon>
        <taxon>Gunneridae</taxon>
        <taxon>Pentapetalae</taxon>
        <taxon>asterids</taxon>
        <taxon>lamiids</taxon>
        <taxon>Solanales</taxon>
        <taxon>Solanaceae</taxon>
        <taxon>Solanoideae</taxon>
        <taxon>Solaneae</taxon>
        <taxon>Solanum</taxon>
    </lineage>
</organism>
<evidence type="ECO:0000313" key="2">
    <source>
        <dbReference type="Proteomes" id="UP000824120"/>
    </source>
</evidence>
<proteinExistence type="predicted"/>
<keyword evidence="2" id="KW-1185">Reference proteome</keyword>
<accession>A0A9J6B2I7</accession>
<dbReference type="AlphaFoldDB" id="A0A9J6B2I7"/>
<reference evidence="1 2" key="1">
    <citation type="submission" date="2020-09" db="EMBL/GenBank/DDBJ databases">
        <title>De no assembly of potato wild relative species, Solanum commersonii.</title>
        <authorList>
            <person name="Cho K."/>
        </authorList>
    </citation>
    <scope>NUCLEOTIDE SEQUENCE [LARGE SCALE GENOMIC DNA]</scope>
    <source>
        <strain evidence="1">LZ3.2</strain>
        <tissue evidence="1">Leaf</tissue>
    </source>
</reference>
<protein>
    <submittedName>
        <fullName evidence="1">Uncharacterized protein</fullName>
    </submittedName>
</protein>
<name>A0A9J6B2I7_SOLCO</name>
<comment type="caution">
    <text evidence="1">The sequence shown here is derived from an EMBL/GenBank/DDBJ whole genome shotgun (WGS) entry which is preliminary data.</text>
</comment>
<evidence type="ECO:0000313" key="1">
    <source>
        <dbReference type="EMBL" id="KAG5630860.1"/>
    </source>
</evidence>
<dbReference type="EMBL" id="JACXVP010000001">
    <property type="protein sequence ID" value="KAG5630860.1"/>
    <property type="molecule type" value="Genomic_DNA"/>
</dbReference>